<evidence type="ECO:0000259" key="7">
    <source>
        <dbReference type="PROSITE" id="PS50850"/>
    </source>
</evidence>
<protein>
    <recommendedName>
        <fullName evidence="7">Major facilitator superfamily (MFS) profile domain-containing protein</fullName>
    </recommendedName>
</protein>
<comment type="caution">
    <text evidence="8">The sequence shown here is derived from an EMBL/GenBank/DDBJ whole genome shotgun (WGS) entry which is preliminary data.</text>
</comment>
<dbReference type="InterPro" id="IPR011701">
    <property type="entry name" value="MFS"/>
</dbReference>
<organism evidence="8 9">
    <name type="scientific">Phomopsis amygdali</name>
    <name type="common">Fusicoccum amygdali</name>
    <dbReference type="NCBI Taxonomy" id="1214568"/>
    <lineage>
        <taxon>Eukaryota</taxon>
        <taxon>Fungi</taxon>
        <taxon>Dikarya</taxon>
        <taxon>Ascomycota</taxon>
        <taxon>Pezizomycotina</taxon>
        <taxon>Sordariomycetes</taxon>
        <taxon>Sordariomycetidae</taxon>
        <taxon>Diaporthales</taxon>
        <taxon>Diaporthaceae</taxon>
        <taxon>Diaporthe</taxon>
    </lineage>
</organism>
<feature type="transmembrane region" description="Helical" evidence="6">
    <location>
        <begin position="139"/>
        <end position="159"/>
    </location>
</feature>
<dbReference type="Gene3D" id="1.20.1250.20">
    <property type="entry name" value="MFS general substrate transporter like domains"/>
    <property type="match status" value="1"/>
</dbReference>
<evidence type="ECO:0000256" key="2">
    <source>
        <dbReference type="ARBA" id="ARBA00022692"/>
    </source>
</evidence>
<evidence type="ECO:0000256" key="5">
    <source>
        <dbReference type="SAM" id="MobiDB-lite"/>
    </source>
</evidence>
<evidence type="ECO:0000313" key="8">
    <source>
        <dbReference type="EMBL" id="KAK2605760.1"/>
    </source>
</evidence>
<accession>A0AAD9SFG2</accession>
<feature type="transmembrane region" description="Helical" evidence="6">
    <location>
        <begin position="342"/>
        <end position="363"/>
    </location>
</feature>
<name>A0AAD9SFG2_PHOAM</name>
<dbReference type="PROSITE" id="PS50850">
    <property type="entry name" value="MFS"/>
    <property type="match status" value="1"/>
</dbReference>
<feature type="transmembrane region" description="Helical" evidence="6">
    <location>
        <begin position="300"/>
        <end position="321"/>
    </location>
</feature>
<evidence type="ECO:0000313" key="9">
    <source>
        <dbReference type="Proteomes" id="UP001265746"/>
    </source>
</evidence>
<evidence type="ECO:0000256" key="6">
    <source>
        <dbReference type="SAM" id="Phobius"/>
    </source>
</evidence>
<dbReference type="PANTHER" id="PTHR23501">
    <property type="entry name" value="MAJOR FACILITATOR SUPERFAMILY"/>
    <property type="match status" value="1"/>
</dbReference>
<evidence type="ECO:0000256" key="1">
    <source>
        <dbReference type="ARBA" id="ARBA00004141"/>
    </source>
</evidence>
<comment type="subcellular location">
    <subcellularLocation>
        <location evidence="1">Membrane</location>
        <topology evidence="1">Multi-pass membrane protein</topology>
    </subcellularLocation>
</comment>
<feature type="transmembrane region" description="Helical" evidence="6">
    <location>
        <begin position="408"/>
        <end position="429"/>
    </location>
</feature>
<feature type="transmembrane region" description="Helical" evidence="6">
    <location>
        <begin position="208"/>
        <end position="226"/>
    </location>
</feature>
<feature type="transmembrane region" description="Helical" evidence="6">
    <location>
        <begin position="369"/>
        <end position="387"/>
    </location>
</feature>
<feature type="region of interest" description="Disordered" evidence="5">
    <location>
        <begin position="1"/>
        <end position="53"/>
    </location>
</feature>
<keyword evidence="4 6" id="KW-0472">Membrane</keyword>
<feature type="transmembrane region" description="Helical" evidence="6">
    <location>
        <begin position="618"/>
        <end position="637"/>
    </location>
</feature>
<feature type="transmembrane region" description="Helical" evidence="6">
    <location>
        <begin position="441"/>
        <end position="465"/>
    </location>
</feature>
<feature type="transmembrane region" description="Helical" evidence="6">
    <location>
        <begin position="232"/>
        <end position="256"/>
    </location>
</feature>
<feature type="transmembrane region" description="Helical" evidence="6">
    <location>
        <begin position="472"/>
        <end position="491"/>
    </location>
</feature>
<feature type="region of interest" description="Disordered" evidence="5">
    <location>
        <begin position="65"/>
        <end position="84"/>
    </location>
</feature>
<feature type="transmembrane region" description="Helical" evidence="6">
    <location>
        <begin position="268"/>
        <end position="288"/>
    </location>
</feature>
<dbReference type="Proteomes" id="UP001265746">
    <property type="component" value="Unassembled WGS sequence"/>
</dbReference>
<keyword evidence="3 6" id="KW-1133">Transmembrane helix</keyword>
<dbReference type="AlphaFoldDB" id="A0AAD9SFG2"/>
<evidence type="ECO:0000256" key="4">
    <source>
        <dbReference type="ARBA" id="ARBA00023136"/>
    </source>
</evidence>
<dbReference type="GO" id="GO:0015174">
    <property type="term" value="F:basic amino acid transmembrane transporter activity"/>
    <property type="evidence" value="ECO:0007669"/>
    <property type="project" value="TreeGrafter"/>
</dbReference>
<dbReference type="EMBL" id="JAUJFL010000004">
    <property type="protein sequence ID" value="KAK2605760.1"/>
    <property type="molecule type" value="Genomic_DNA"/>
</dbReference>
<gene>
    <name evidence="8" type="ORF">N8I77_008574</name>
</gene>
<dbReference type="SUPFAM" id="SSF103473">
    <property type="entry name" value="MFS general substrate transporter"/>
    <property type="match status" value="1"/>
</dbReference>
<feature type="compositionally biased region" description="Acidic residues" evidence="5">
    <location>
        <begin position="37"/>
        <end position="53"/>
    </location>
</feature>
<dbReference type="PANTHER" id="PTHR23501:SF67">
    <property type="entry name" value="MFS MULTIDRUG EFFLUX TRANSPORTER (EUROFUNG)"/>
    <property type="match status" value="1"/>
</dbReference>
<feature type="transmembrane region" description="Helical" evidence="6">
    <location>
        <begin position="179"/>
        <end position="196"/>
    </location>
</feature>
<sequence length="647" mass="70066">MSNAHNHRPGHGPEHLPTIPDEQTPLIGNTRSSYSEPYDESADGEDEDIDPDDFDLLLTRSSSYTTGLLGPETNETPLLRGDRKYSTNSRIGHATTFSSRRPSVTSEAIEDEVASELDRAGHGTDKPTLFLGGISHGRFWWIFGNVLALHFVSCFDGTIMASSHPVITSYFQSSNSASWLSTAFLLTSTAFQPLLGRLSDTVGRKGPYIVTGTIFALATLWCALAQSMTSFIAARAVCGLGAGGVMTLGSIIVSDLVPIERRGAYQSYINMVYGVASTSGAALGGFLAEHLGWRAEFGIQVPPLFLCVGIAVITIPGDLGLSFQAHKETVMQAMKQFDFRGSFFMTTAITFLILGLNLGGNVLAWTHPFVLTSLAIFAVSFPSFLWIERSASRPIMPLRLIHHSPHANMIFSNFLAAFIMNAILFNMPLYFQAVLLTSATTSGLCLMVPTIAASTCGTATGFLVTWTKRLKWPLMLGAVLFLIGTVVLSCLQRGWPLFVYLIFLVPLSMGQGFTFPGTFMAVLAASEQADQAVVTSTLILWRSMGTVLGIAGSSLIVQNSLWSYLETYVTDTAARDAGIPGGKSEVIERVRESVEAIGNLRGLVLEQVVRSYEASIRAAFLSCIIIALGSLMLLLPIRLPRLGERKK</sequence>
<dbReference type="Gene3D" id="1.20.1720.10">
    <property type="entry name" value="Multidrug resistance protein D"/>
    <property type="match status" value="1"/>
</dbReference>
<feature type="compositionally biased region" description="Polar residues" evidence="5">
    <location>
        <begin position="26"/>
        <end position="35"/>
    </location>
</feature>
<dbReference type="Pfam" id="PF07690">
    <property type="entry name" value="MFS_1"/>
    <property type="match status" value="1"/>
</dbReference>
<feature type="compositionally biased region" description="Basic residues" evidence="5">
    <location>
        <begin position="1"/>
        <end position="10"/>
    </location>
</feature>
<proteinExistence type="predicted"/>
<dbReference type="InterPro" id="IPR036259">
    <property type="entry name" value="MFS_trans_sf"/>
</dbReference>
<feature type="transmembrane region" description="Helical" evidence="6">
    <location>
        <begin position="538"/>
        <end position="557"/>
    </location>
</feature>
<keyword evidence="9" id="KW-1185">Reference proteome</keyword>
<dbReference type="GO" id="GO:0000329">
    <property type="term" value="C:fungal-type vacuole membrane"/>
    <property type="evidence" value="ECO:0007669"/>
    <property type="project" value="TreeGrafter"/>
</dbReference>
<dbReference type="InterPro" id="IPR020846">
    <property type="entry name" value="MFS_dom"/>
</dbReference>
<keyword evidence="2 6" id="KW-0812">Transmembrane</keyword>
<feature type="transmembrane region" description="Helical" evidence="6">
    <location>
        <begin position="497"/>
        <end position="526"/>
    </location>
</feature>
<evidence type="ECO:0000256" key="3">
    <source>
        <dbReference type="ARBA" id="ARBA00022989"/>
    </source>
</evidence>
<feature type="domain" description="Major facilitator superfamily (MFS) profile" evidence="7">
    <location>
        <begin position="142"/>
        <end position="641"/>
    </location>
</feature>
<reference evidence="8" key="1">
    <citation type="submission" date="2023-06" db="EMBL/GenBank/DDBJ databases">
        <authorList>
            <person name="Noh H."/>
        </authorList>
    </citation>
    <scope>NUCLEOTIDE SEQUENCE</scope>
    <source>
        <strain evidence="8">DUCC20226</strain>
    </source>
</reference>